<feature type="transmembrane region" description="Helical" evidence="1">
    <location>
        <begin position="31"/>
        <end position="49"/>
    </location>
</feature>
<keyword evidence="1" id="KW-1133">Transmembrane helix</keyword>
<evidence type="ECO:0000313" key="3">
    <source>
        <dbReference type="Proteomes" id="UP001289615"/>
    </source>
</evidence>
<keyword evidence="1" id="KW-0812">Transmembrane</keyword>
<reference evidence="2 3" key="1">
    <citation type="submission" date="2023-12" db="EMBL/GenBank/DDBJ databases">
        <title>Genome comparison identifies genes involved in endophytic behavior of Lysinibacillus irui and provides insights into its role as a plant-growth promoting bacterium.</title>
        <authorList>
            <person name="Hilario S."/>
            <person name="Matos I."/>
            <person name="Goncalves M.F.M."/>
            <person name="Pardo C.A."/>
            <person name="Santos M.J."/>
        </authorList>
    </citation>
    <scope>NUCLEOTIDE SEQUENCE [LARGE SCALE GENOMIC DNA]</scope>
    <source>
        <strain evidence="2 3">B3</strain>
    </source>
</reference>
<name>A0ABU5NJK3_9BACI</name>
<proteinExistence type="predicted"/>
<evidence type="ECO:0000313" key="2">
    <source>
        <dbReference type="EMBL" id="MEA0976136.1"/>
    </source>
</evidence>
<gene>
    <name evidence="2" type="ORF">U6C28_07460</name>
</gene>
<dbReference type="Proteomes" id="UP001289615">
    <property type="component" value="Unassembled WGS sequence"/>
</dbReference>
<comment type="caution">
    <text evidence="2">The sequence shown here is derived from an EMBL/GenBank/DDBJ whole genome shotgun (WGS) entry which is preliminary data.</text>
</comment>
<keyword evidence="3" id="KW-1185">Reference proteome</keyword>
<organism evidence="2 3">
    <name type="scientific">Lysinibacillus irui</name>
    <dbReference type="NCBI Taxonomy" id="2998077"/>
    <lineage>
        <taxon>Bacteria</taxon>
        <taxon>Bacillati</taxon>
        <taxon>Bacillota</taxon>
        <taxon>Bacilli</taxon>
        <taxon>Bacillales</taxon>
        <taxon>Bacillaceae</taxon>
        <taxon>Lysinibacillus</taxon>
    </lineage>
</organism>
<sequence length="99" mass="10906">MLFDFTDLAFMTGIVVGLSEFLKLIKVKASLIPIINMTVGLLLGFYYVSPDDPKQALMAGFIIGLSANGLYSGIEYNKKAPPEPAELKEKDEEINYEKG</sequence>
<evidence type="ECO:0000256" key="1">
    <source>
        <dbReference type="SAM" id="Phobius"/>
    </source>
</evidence>
<protein>
    <submittedName>
        <fullName evidence="2">Holin</fullName>
    </submittedName>
</protein>
<keyword evidence="1" id="KW-0472">Membrane</keyword>
<dbReference type="EMBL" id="JAXUIA010000003">
    <property type="protein sequence ID" value="MEA0976136.1"/>
    <property type="molecule type" value="Genomic_DNA"/>
</dbReference>
<accession>A0ABU5NJK3</accession>
<feature type="transmembrane region" description="Helical" evidence="1">
    <location>
        <begin position="6"/>
        <end position="24"/>
    </location>
</feature>
<dbReference type="RefSeq" id="WP_322611158.1">
    <property type="nucleotide sequence ID" value="NZ_JAXLNX010000006.1"/>
</dbReference>